<evidence type="ECO:0000259" key="5">
    <source>
        <dbReference type="Pfam" id="PF02657"/>
    </source>
</evidence>
<dbReference type="Pfam" id="PF16499">
    <property type="entry name" value="Melibiase_2"/>
    <property type="match status" value="2"/>
</dbReference>
<comment type="caution">
    <text evidence="6">The sequence shown here is derived from an EMBL/GenBank/DDBJ whole genome shotgun (WGS) entry which is preliminary data.</text>
</comment>
<dbReference type="EMBL" id="JAAGAX010000008">
    <property type="protein sequence ID" value="KAF2307059.1"/>
    <property type="molecule type" value="Genomic_DNA"/>
</dbReference>
<dbReference type="PANTHER" id="PTHR43597:SF5">
    <property type="entry name" value="SUFE-LIKE PROTEIN 2, CHLOROPLASTIC"/>
    <property type="match status" value="1"/>
</dbReference>
<organism evidence="6 7">
    <name type="scientific">Hevea brasiliensis</name>
    <name type="common">Para rubber tree</name>
    <name type="synonym">Siphonia brasiliensis</name>
    <dbReference type="NCBI Taxonomy" id="3981"/>
    <lineage>
        <taxon>Eukaryota</taxon>
        <taxon>Viridiplantae</taxon>
        <taxon>Streptophyta</taxon>
        <taxon>Embryophyta</taxon>
        <taxon>Tracheophyta</taxon>
        <taxon>Spermatophyta</taxon>
        <taxon>Magnoliopsida</taxon>
        <taxon>eudicotyledons</taxon>
        <taxon>Gunneridae</taxon>
        <taxon>Pentapetalae</taxon>
        <taxon>rosids</taxon>
        <taxon>fabids</taxon>
        <taxon>Malpighiales</taxon>
        <taxon>Euphorbiaceae</taxon>
        <taxon>Crotonoideae</taxon>
        <taxon>Micrandreae</taxon>
        <taxon>Hevea</taxon>
    </lineage>
</organism>
<dbReference type="AlphaFoldDB" id="A0A6A6M536"/>
<dbReference type="PANTHER" id="PTHR43597">
    <property type="entry name" value="SULFUR ACCEPTOR PROTEIN CSDE"/>
    <property type="match status" value="1"/>
</dbReference>
<dbReference type="Pfam" id="PF02657">
    <property type="entry name" value="SufE"/>
    <property type="match status" value="1"/>
</dbReference>
<evidence type="ECO:0000313" key="7">
    <source>
        <dbReference type="Proteomes" id="UP000467840"/>
    </source>
</evidence>
<evidence type="ECO:0000256" key="2">
    <source>
        <dbReference type="ARBA" id="ARBA00010282"/>
    </source>
</evidence>
<dbReference type="GO" id="GO:0005975">
    <property type="term" value="P:carbohydrate metabolic process"/>
    <property type="evidence" value="ECO:0007669"/>
    <property type="project" value="InterPro"/>
</dbReference>
<evidence type="ECO:0000256" key="3">
    <source>
        <dbReference type="ARBA" id="ARBA00022801"/>
    </source>
</evidence>
<evidence type="ECO:0000313" key="6">
    <source>
        <dbReference type="EMBL" id="KAF2307059.1"/>
    </source>
</evidence>
<comment type="similarity">
    <text evidence="2">Belongs to the SufE family.</text>
</comment>
<reference evidence="6 7" key="1">
    <citation type="journal article" date="2020" name="Mol. Plant">
        <title>The Chromosome-Based Rubber Tree Genome Provides New Insights into Spurge Genome Evolution and Rubber Biosynthesis.</title>
        <authorList>
            <person name="Liu J."/>
            <person name="Shi C."/>
            <person name="Shi C.C."/>
            <person name="Li W."/>
            <person name="Zhang Q.J."/>
            <person name="Zhang Y."/>
            <person name="Li K."/>
            <person name="Lu H.F."/>
            <person name="Shi C."/>
            <person name="Zhu S.T."/>
            <person name="Xiao Z.Y."/>
            <person name="Nan H."/>
            <person name="Yue Y."/>
            <person name="Zhu X.G."/>
            <person name="Wu Y."/>
            <person name="Hong X.N."/>
            <person name="Fan G.Y."/>
            <person name="Tong Y."/>
            <person name="Zhang D."/>
            <person name="Mao C.L."/>
            <person name="Liu Y.L."/>
            <person name="Hao S.J."/>
            <person name="Liu W.Q."/>
            <person name="Lv M.Q."/>
            <person name="Zhang H.B."/>
            <person name="Liu Y."/>
            <person name="Hu-Tang G.R."/>
            <person name="Wang J.P."/>
            <person name="Wang J.H."/>
            <person name="Sun Y.H."/>
            <person name="Ni S.B."/>
            <person name="Chen W.B."/>
            <person name="Zhang X.C."/>
            <person name="Jiao Y.N."/>
            <person name="Eichler E.E."/>
            <person name="Li G.H."/>
            <person name="Liu X."/>
            <person name="Gao L.Z."/>
        </authorList>
    </citation>
    <scope>NUCLEOTIDE SEQUENCE [LARGE SCALE GENOMIC DNA]</scope>
    <source>
        <strain evidence="7">cv. GT1</strain>
        <tissue evidence="6">Leaf</tissue>
    </source>
</reference>
<accession>A0A6A6M536</accession>
<proteinExistence type="inferred from homology"/>
<dbReference type="Gene3D" id="3.90.1010.10">
    <property type="match status" value="1"/>
</dbReference>
<dbReference type="Gene3D" id="3.20.20.70">
    <property type="entry name" value="Aldolase class I"/>
    <property type="match status" value="2"/>
</dbReference>
<keyword evidence="3" id="KW-0378">Hydrolase</keyword>
<dbReference type="InterPro" id="IPR013785">
    <property type="entry name" value="Aldolase_TIM"/>
</dbReference>
<dbReference type="InterPro" id="IPR002241">
    <property type="entry name" value="Glyco_hydro_27"/>
</dbReference>
<sequence>MERASFPPRGWNSYDSFCWTVSEEEFLQNAEIISQRLKAHGYEYVVVDYLWYRTKVPGAYVDSLGFDVIDQWGRMTPDPDRWPSSRGGKGFTEVAKKVHSMGLKFGIHVMRGISTQAYNSNTPILDTIKGGAYEDSGRQWRAQDIGIKDRACAWMQHGFMSVNTNAREEYEEEKDKDGDDRKLELTMGNAEARPEILAVQTFGNVPENKIKKLQKMWLLRDNICIRGSEKLYRPIIYSLSPGTSVTPAMAKDVSGLVNMYRITGDDWDTWGDVAAHFDVSRDFSTACLIGAKGLLGKSWPDLDMLPLGWLTDPGSNQGPHRTCNLNIDEQKTQMTLWAMAKSPLMFGGDVRKLDDITYNLITNPTILEINDFSSNNREFPYVSSRKYYNTKPLPQRSTRLLKEVSTSHGHVLGLSSCKDPNVNCWSTEALDGDMEQICWVEKLGSHGPLCLYKRKPLLNWDEGIIYGQNKHHLFASDGLEFCLGASARQKLTSEELKSCSFSPCRWDANQIWELKNNGALISNYSGLCAKVNSVKGEIYVAFFNLNPEKTVISAKILDMYKRYLLLLLRVISRVSGVLAEPRVDSQAPAGTINRAEVAADRIQRLVSEFASLDEPIDRVKRLLDYAARLPPFNESARSLGNRVIGCTTQVWLEVRMDENGRMRFRADSDSEITKGFISCLIWSLDGAEPGEVVAVKSEDLAAMNVGLYGKAQSRVNTWHNVLISMQNRTKALAAKRKELALEPLPSLVVTTDGIGGAGSFAQAQVTKEVELGSRV</sequence>
<keyword evidence="4" id="KW-0326">Glycosidase</keyword>
<dbReference type="CDD" id="cd14792">
    <property type="entry name" value="GH27"/>
    <property type="match status" value="1"/>
</dbReference>
<feature type="domain" description="Fe-S metabolism associated" evidence="5">
    <location>
        <begin position="607"/>
        <end position="727"/>
    </location>
</feature>
<evidence type="ECO:0000256" key="4">
    <source>
        <dbReference type="ARBA" id="ARBA00023295"/>
    </source>
</evidence>
<dbReference type="SUPFAM" id="SSF82649">
    <property type="entry name" value="SufE/NifU"/>
    <property type="match status" value="1"/>
</dbReference>
<gene>
    <name evidence="6" type="ORF">GH714_024602</name>
</gene>
<protein>
    <recommendedName>
        <fullName evidence="5">Fe-S metabolism associated domain-containing protein</fullName>
    </recommendedName>
</protein>
<dbReference type="Proteomes" id="UP000467840">
    <property type="component" value="Chromosome 9"/>
</dbReference>
<comment type="similarity">
    <text evidence="1">Belongs to the glycosyl hydrolase 27 family.</text>
</comment>
<dbReference type="GO" id="GO:0004553">
    <property type="term" value="F:hydrolase activity, hydrolyzing O-glycosyl compounds"/>
    <property type="evidence" value="ECO:0007669"/>
    <property type="project" value="InterPro"/>
</dbReference>
<name>A0A6A6M536_HEVBR</name>
<keyword evidence="7" id="KW-1185">Reference proteome</keyword>
<dbReference type="SUPFAM" id="SSF51445">
    <property type="entry name" value="(Trans)glycosidases"/>
    <property type="match status" value="1"/>
</dbReference>
<evidence type="ECO:0000256" key="1">
    <source>
        <dbReference type="ARBA" id="ARBA00009743"/>
    </source>
</evidence>
<dbReference type="InterPro" id="IPR003808">
    <property type="entry name" value="Fe-S_metab-assoc_dom"/>
</dbReference>
<dbReference type="InterPro" id="IPR017853">
    <property type="entry name" value="GH"/>
</dbReference>